<evidence type="ECO:0000256" key="4">
    <source>
        <dbReference type="ARBA" id="ARBA00022679"/>
    </source>
</evidence>
<reference evidence="14 15" key="1">
    <citation type="submission" date="2016-10" db="EMBL/GenBank/DDBJ databases">
        <title>The Draft Genome Sequence of Actinokineospora bangkokensis 44EHWT reveals the biosynthetic pathway of antifungal compounds Thailandins with unusual extender unit butylmalonyl-CoA.</title>
        <authorList>
            <person name="Greule A."/>
            <person name="Intra B."/>
            <person name="Flemming S."/>
            <person name="Rommel M.G."/>
            <person name="Panbangred W."/>
            <person name="Bechthold A."/>
        </authorList>
    </citation>
    <scope>NUCLEOTIDE SEQUENCE [LARGE SCALE GENOMIC DNA]</scope>
    <source>
        <strain evidence="14 15">44EHW</strain>
    </source>
</reference>
<comment type="similarity">
    <text evidence="1">Belongs to the protein kinase superfamily. RIO-type Ser/Thr kinase family.</text>
</comment>
<dbReference type="EC" id="2.7.11.1" evidence="2"/>
<keyword evidence="4" id="KW-0808">Transferase</keyword>
<evidence type="ECO:0000256" key="9">
    <source>
        <dbReference type="ARBA" id="ARBA00022842"/>
    </source>
</evidence>
<dbReference type="GO" id="GO:0004674">
    <property type="term" value="F:protein serine/threonine kinase activity"/>
    <property type="evidence" value="ECO:0007669"/>
    <property type="project" value="UniProtKB-KW"/>
</dbReference>
<comment type="catalytic activity">
    <reaction evidence="10">
        <text>L-threonyl-[protein] + ATP = O-phospho-L-threonyl-[protein] + ADP + H(+)</text>
        <dbReference type="Rhea" id="RHEA:46608"/>
        <dbReference type="Rhea" id="RHEA-COMP:11060"/>
        <dbReference type="Rhea" id="RHEA-COMP:11605"/>
        <dbReference type="ChEBI" id="CHEBI:15378"/>
        <dbReference type="ChEBI" id="CHEBI:30013"/>
        <dbReference type="ChEBI" id="CHEBI:30616"/>
        <dbReference type="ChEBI" id="CHEBI:61977"/>
        <dbReference type="ChEBI" id="CHEBI:456216"/>
        <dbReference type="EC" id="2.7.11.1"/>
    </reaction>
</comment>
<dbReference type="PANTHER" id="PTHR45723">
    <property type="entry name" value="SERINE/THREONINE-PROTEIN KINASE RIO1"/>
    <property type="match status" value="1"/>
</dbReference>
<dbReference type="RefSeq" id="WP_075973476.1">
    <property type="nucleotide sequence ID" value="NZ_MKQR01000006.1"/>
</dbReference>
<feature type="domain" description="RIO kinase" evidence="13">
    <location>
        <begin position="45"/>
        <end position="294"/>
    </location>
</feature>
<dbReference type="GO" id="GO:0046872">
    <property type="term" value="F:metal ion binding"/>
    <property type="evidence" value="ECO:0007669"/>
    <property type="project" value="UniProtKB-KW"/>
</dbReference>
<keyword evidence="7 14" id="KW-0418">Kinase</keyword>
<dbReference type="GO" id="GO:0005524">
    <property type="term" value="F:ATP binding"/>
    <property type="evidence" value="ECO:0007669"/>
    <property type="project" value="UniProtKB-KW"/>
</dbReference>
<evidence type="ECO:0000259" key="13">
    <source>
        <dbReference type="SMART" id="SM00090"/>
    </source>
</evidence>
<evidence type="ECO:0000256" key="6">
    <source>
        <dbReference type="ARBA" id="ARBA00022741"/>
    </source>
</evidence>
<feature type="compositionally biased region" description="Basic and acidic residues" evidence="12">
    <location>
        <begin position="17"/>
        <end position="33"/>
    </location>
</feature>
<dbReference type="OrthoDB" id="9795258at2"/>
<dbReference type="Gene3D" id="3.30.200.20">
    <property type="entry name" value="Phosphorylase Kinase, domain 1"/>
    <property type="match status" value="1"/>
</dbReference>
<protein>
    <recommendedName>
        <fullName evidence="2">non-specific serine/threonine protein kinase</fullName>
        <ecNumber evidence="2">2.7.11.1</ecNumber>
    </recommendedName>
</protein>
<evidence type="ECO:0000256" key="7">
    <source>
        <dbReference type="ARBA" id="ARBA00022777"/>
    </source>
</evidence>
<evidence type="ECO:0000256" key="3">
    <source>
        <dbReference type="ARBA" id="ARBA00022527"/>
    </source>
</evidence>
<dbReference type="InterPro" id="IPR000687">
    <property type="entry name" value="RIO_kinase"/>
</dbReference>
<dbReference type="SUPFAM" id="SSF56112">
    <property type="entry name" value="Protein kinase-like (PK-like)"/>
    <property type="match status" value="1"/>
</dbReference>
<comment type="caution">
    <text evidence="14">The sequence shown here is derived from an EMBL/GenBank/DDBJ whole genome shotgun (WGS) entry which is preliminary data.</text>
</comment>
<keyword evidence="9" id="KW-0460">Magnesium</keyword>
<gene>
    <name evidence="14" type="ORF">BJP25_09740</name>
</gene>
<dbReference type="InterPro" id="IPR011009">
    <property type="entry name" value="Kinase-like_dom_sf"/>
</dbReference>
<evidence type="ECO:0000313" key="14">
    <source>
        <dbReference type="EMBL" id="OLR94911.1"/>
    </source>
</evidence>
<dbReference type="InterPro" id="IPR018934">
    <property type="entry name" value="RIO_dom"/>
</dbReference>
<accession>A0A1Q9LSE0</accession>
<evidence type="ECO:0000256" key="2">
    <source>
        <dbReference type="ARBA" id="ARBA00012513"/>
    </source>
</evidence>
<feature type="region of interest" description="Disordered" evidence="12">
    <location>
        <begin position="1"/>
        <end position="41"/>
    </location>
</feature>
<evidence type="ECO:0000256" key="11">
    <source>
        <dbReference type="ARBA" id="ARBA00048679"/>
    </source>
</evidence>
<dbReference type="SMART" id="SM00090">
    <property type="entry name" value="RIO"/>
    <property type="match status" value="1"/>
</dbReference>
<evidence type="ECO:0000256" key="8">
    <source>
        <dbReference type="ARBA" id="ARBA00022840"/>
    </source>
</evidence>
<proteinExistence type="inferred from homology"/>
<evidence type="ECO:0000256" key="10">
    <source>
        <dbReference type="ARBA" id="ARBA00047899"/>
    </source>
</evidence>
<keyword evidence="5" id="KW-0479">Metal-binding</keyword>
<evidence type="ECO:0000256" key="12">
    <source>
        <dbReference type="SAM" id="MobiDB-lite"/>
    </source>
</evidence>
<evidence type="ECO:0000256" key="1">
    <source>
        <dbReference type="ARBA" id="ARBA00009196"/>
    </source>
</evidence>
<dbReference type="Gene3D" id="1.10.510.10">
    <property type="entry name" value="Transferase(Phosphotransferase) domain 1"/>
    <property type="match status" value="1"/>
</dbReference>
<sequence length="298" mass="31970">MRRRGRGGDPQPSRTGRLTEAEKARLGRVREDAYSEADELPAGADRWSTWAEAEQGPAPRPGWVVTDLAAADTELGVLKTGKEADVFLLERAVPGAPGCLLAAKRYRSAEHRLFHRDAGYLEGRRMRKSRENRAMASRSSFGRNLIAEQWAVAEFAALGRLWAAGAPVPYPVQRDGTELLLEFLSADGRGAAPRLAQLRPGAGELRELWEQLVAALEVLAGQGLAHGDLSAYNLLVCDGRLVLIDLPQVVDVVANPAGVDFLARDVANVAAWFAARGLPADIGDPGALTARLLTAAGV</sequence>
<keyword evidence="3" id="KW-0723">Serine/threonine-protein kinase</keyword>
<evidence type="ECO:0000256" key="5">
    <source>
        <dbReference type="ARBA" id="ARBA00022723"/>
    </source>
</evidence>
<dbReference type="Proteomes" id="UP000186040">
    <property type="component" value="Unassembled WGS sequence"/>
</dbReference>
<dbReference type="InterPro" id="IPR051272">
    <property type="entry name" value="RIO-type_Ser/Thr_kinase"/>
</dbReference>
<dbReference type="STRING" id="1193682.BJP25_09740"/>
<dbReference type="Pfam" id="PF01163">
    <property type="entry name" value="RIO1"/>
    <property type="match status" value="1"/>
</dbReference>
<dbReference type="AlphaFoldDB" id="A0A1Q9LSE0"/>
<name>A0A1Q9LSE0_9PSEU</name>
<keyword evidence="8" id="KW-0067">ATP-binding</keyword>
<organism evidence="14 15">
    <name type="scientific">Actinokineospora bangkokensis</name>
    <dbReference type="NCBI Taxonomy" id="1193682"/>
    <lineage>
        <taxon>Bacteria</taxon>
        <taxon>Bacillati</taxon>
        <taxon>Actinomycetota</taxon>
        <taxon>Actinomycetes</taxon>
        <taxon>Pseudonocardiales</taxon>
        <taxon>Pseudonocardiaceae</taxon>
        <taxon>Actinokineospora</taxon>
    </lineage>
</organism>
<dbReference type="EMBL" id="MKQR01000006">
    <property type="protein sequence ID" value="OLR94911.1"/>
    <property type="molecule type" value="Genomic_DNA"/>
</dbReference>
<keyword evidence="6" id="KW-0547">Nucleotide-binding</keyword>
<evidence type="ECO:0000313" key="15">
    <source>
        <dbReference type="Proteomes" id="UP000186040"/>
    </source>
</evidence>
<comment type="catalytic activity">
    <reaction evidence="11">
        <text>L-seryl-[protein] + ATP = O-phospho-L-seryl-[protein] + ADP + H(+)</text>
        <dbReference type="Rhea" id="RHEA:17989"/>
        <dbReference type="Rhea" id="RHEA-COMP:9863"/>
        <dbReference type="Rhea" id="RHEA-COMP:11604"/>
        <dbReference type="ChEBI" id="CHEBI:15378"/>
        <dbReference type="ChEBI" id="CHEBI:29999"/>
        <dbReference type="ChEBI" id="CHEBI:30616"/>
        <dbReference type="ChEBI" id="CHEBI:83421"/>
        <dbReference type="ChEBI" id="CHEBI:456216"/>
        <dbReference type="EC" id="2.7.11.1"/>
    </reaction>
</comment>
<keyword evidence="15" id="KW-1185">Reference proteome</keyword>